<comment type="subcellular location">
    <subcellularLocation>
        <location evidence="1">Nucleus</location>
    </subcellularLocation>
</comment>
<dbReference type="AlphaFoldDB" id="A0A1B1E6A3"/>
<dbReference type="GO" id="GO:0043484">
    <property type="term" value="P:regulation of RNA splicing"/>
    <property type="evidence" value="ECO:0007669"/>
    <property type="project" value="TreeGrafter"/>
</dbReference>
<dbReference type="PANTHER" id="PTHR23348:SF41">
    <property type="entry name" value="NEUROBLAST DIFFERENTIATION-ASSOCIATED PROTEIN AHNAK"/>
    <property type="match status" value="1"/>
</dbReference>
<gene>
    <name evidence="4" type="ORF">PCOAH_00047630</name>
</gene>
<name>A0A1B1E6A3_9APIC</name>
<dbReference type="VEuPathDB" id="PlasmoDB:PCOAH_00047630"/>
<dbReference type="GO" id="GO:0005634">
    <property type="term" value="C:nucleus"/>
    <property type="evidence" value="ECO:0007669"/>
    <property type="project" value="UniProtKB-SubCell"/>
</dbReference>
<keyword evidence="2" id="KW-0539">Nucleus</keyword>
<dbReference type="PANTHER" id="PTHR23348">
    <property type="entry name" value="PERIAXIN/AHNAK"/>
    <property type="match status" value="1"/>
</dbReference>
<evidence type="ECO:0000313" key="5">
    <source>
        <dbReference type="Proteomes" id="UP000092716"/>
    </source>
</evidence>
<reference evidence="5" key="1">
    <citation type="submission" date="2016-06" db="EMBL/GenBank/DDBJ databases">
        <title>First high quality genome sequence of Plasmodium coatneyi using continuous long reads from single molecule, real-time sequencing.</title>
        <authorList>
            <person name="Chien J.-T."/>
            <person name="Pakala S.B."/>
            <person name="Geraldo J.A."/>
            <person name="Lapp S.A."/>
            <person name="Barnwell J.W."/>
            <person name="Kissinger J.C."/>
            <person name="Galinski M.R."/>
            <person name="Humphrey J.C."/>
        </authorList>
    </citation>
    <scope>NUCLEOTIDE SEQUENCE [LARGE SCALE GENOMIC DNA]</scope>
    <source>
        <strain evidence="5">Hackeri</strain>
    </source>
</reference>
<sequence length="559" mass="63468">MYGCIHGKEEEDSITLPSKEIYAELENGRRGCKLGGNPENLGNLKQKLEESLKIYSIHDKDLPNKIAQNYCVACNSTGNEGFATLPDNERYSFFFYWLGDKLKGEPQIGNNFSMIMKSIYDKLKEIDSTCNCTHIYPFIKKERFEKAKILFDWFYNYSKLHDQVKCSEYCNNNEKCNTPYKTAQKTYNELSQTCSTEDGELYCTTFYRTKRGQKEYGQPQQLTEQRCPKPAAIPQYYEDNTPYALYNNNNNNNMKECMVTDTNKLPSQKIYDALNAGVGTNCSLNGSKGNNSSQLEEQLKLSLGSYGGDKWDWIDKIPGNYCLTCRGTGREEFATLSSSDRYSFFYYWLGDKVKEESKEDGHFKLVMKAIFEKLQDSMYKCNCKNLYGGIWKERFEKAKTLFDWYYDYGTIEKSGKCNEYCPNKKCNAPFQKALSTYKVLSSTCISEGGELYCEKFKANYQKGGGEFGQPKELECTTVPEAHLGLARTESGVHMKGAKVKGDVDVSLPKLEGDLKGPEVDIKGPKVDINAPDVDSSDSSDHQGSSSSSGGIYFYISRVT</sequence>
<accession>A0A1B1E6A3</accession>
<proteinExistence type="predicted"/>
<evidence type="ECO:0000256" key="2">
    <source>
        <dbReference type="ARBA" id="ARBA00023242"/>
    </source>
</evidence>
<feature type="compositionally biased region" description="Basic and acidic residues" evidence="3">
    <location>
        <begin position="514"/>
        <end position="525"/>
    </location>
</feature>
<dbReference type="InterPro" id="IPR052082">
    <property type="entry name" value="Myelin_sheath_structural"/>
</dbReference>
<feature type="region of interest" description="Disordered" evidence="3">
    <location>
        <begin position="514"/>
        <end position="548"/>
    </location>
</feature>
<keyword evidence="5" id="KW-1185">Reference proteome</keyword>
<dbReference type="GO" id="GO:0005737">
    <property type="term" value="C:cytoplasm"/>
    <property type="evidence" value="ECO:0007669"/>
    <property type="project" value="TreeGrafter"/>
</dbReference>
<dbReference type="Pfam" id="PF05795">
    <property type="entry name" value="Plasmodium_Vir"/>
    <property type="match status" value="1"/>
</dbReference>
<dbReference type="EMBL" id="CP016251">
    <property type="protein sequence ID" value="ANQ10513.1"/>
    <property type="molecule type" value="Genomic_DNA"/>
</dbReference>
<evidence type="ECO:0000313" key="4">
    <source>
        <dbReference type="EMBL" id="ANQ10513.1"/>
    </source>
</evidence>
<dbReference type="InterPro" id="IPR008780">
    <property type="entry name" value="Plasmodium_Vir"/>
</dbReference>
<dbReference type="GeneID" id="30911494"/>
<dbReference type="KEGG" id="pcot:PCOAH_00047630"/>
<dbReference type="Proteomes" id="UP000092716">
    <property type="component" value="Chromosome 13"/>
</dbReference>
<evidence type="ECO:0000256" key="1">
    <source>
        <dbReference type="ARBA" id="ARBA00004123"/>
    </source>
</evidence>
<protein>
    <submittedName>
        <fullName evidence="4">KIR protein</fullName>
    </submittedName>
</protein>
<dbReference type="RefSeq" id="XP_019917208.1">
    <property type="nucleotide sequence ID" value="XM_020061546.1"/>
</dbReference>
<dbReference type="OrthoDB" id="8058206at2759"/>
<organism evidence="4 5">
    <name type="scientific">Plasmodium coatneyi</name>
    <dbReference type="NCBI Taxonomy" id="208452"/>
    <lineage>
        <taxon>Eukaryota</taxon>
        <taxon>Sar</taxon>
        <taxon>Alveolata</taxon>
        <taxon>Apicomplexa</taxon>
        <taxon>Aconoidasida</taxon>
        <taxon>Haemosporida</taxon>
        <taxon>Plasmodiidae</taxon>
        <taxon>Plasmodium</taxon>
    </lineage>
</organism>
<evidence type="ECO:0000256" key="3">
    <source>
        <dbReference type="SAM" id="MobiDB-lite"/>
    </source>
</evidence>